<feature type="region of interest" description="Disordered" evidence="1">
    <location>
        <begin position="1"/>
        <end position="26"/>
    </location>
</feature>
<gene>
    <name evidence="2" type="ORF">NCTC12971_03321</name>
</gene>
<name>A0A4U9HN30_SERRU</name>
<dbReference type="Pfam" id="PF03701">
    <property type="entry name" value="UPF0181"/>
    <property type="match status" value="1"/>
</dbReference>
<dbReference type="Proteomes" id="UP000307968">
    <property type="component" value="Chromosome"/>
</dbReference>
<feature type="compositionally biased region" description="Basic and acidic residues" evidence="1">
    <location>
        <begin position="11"/>
        <end position="21"/>
    </location>
</feature>
<accession>A0A4U9HN30</accession>
<reference evidence="2 3" key="1">
    <citation type="submission" date="2019-05" db="EMBL/GenBank/DDBJ databases">
        <authorList>
            <consortium name="Pathogen Informatics"/>
        </authorList>
    </citation>
    <scope>NUCLEOTIDE SEQUENCE [LARGE SCALE GENOMIC DNA]</scope>
    <source>
        <strain evidence="2 3">NCTC12971</strain>
    </source>
</reference>
<proteinExistence type="predicted"/>
<dbReference type="InterPro" id="IPR005371">
    <property type="entry name" value="UPF0181"/>
</dbReference>
<evidence type="ECO:0000313" key="3">
    <source>
        <dbReference type="Proteomes" id="UP000307968"/>
    </source>
</evidence>
<dbReference type="EMBL" id="LR590463">
    <property type="protein sequence ID" value="VTP63749.1"/>
    <property type="molecule type" value="Genomic_DNA"/>
</dbReference>
<protein>
    <submittedName>
        <fullName evidence="2">Uncharacterized protein conserved in bacteria</fullName>
    </submittedName>
</protein>
<dbReference type="AlphaFoldDB" id="A0A4U9HN30"/>
<dbReference type="NCBIfam" id="NF003476">
    <property type="entry name" value="PRK05114.1"/>
    <property type="match status" value="1"/>
</dbReference>
<evidence type="ECO:0000256" key="1">
    <source>
        <dbReference type="SAM" id="MobiDB-lite"/>
    </source>
</evidence>
<evidence type="ECO:0000313" key="2">
    <source>
        <dbReference type="EMBL" id="VTP63749.1"/>
    </source>
</evidence>
<sequence length="142" mass="15917">MLGMPSLNHQEQQEAAERIHQLMEQGMSSGEAIARVAQEIREKHQGERVAVLFDEEEDGAPEAQDASGMPSRSAKTKKTITEVISGRRVLPRPFLWVNPEPPPPPLPVWPVQPPDRWCHRRPARRLNDAGRQSSVCRTGVSD</sequence>
<feature type="region of interest" description="Disordered" evidence="1">
    <location>
        <begin position="52"/>
        <end position="78"/>
    </location>
</feature>
<organism evidence="2 3">
    <name type="scientific">Serratia rubidaea</name>
    <name type="common">Serratia marinorubra</name>
    <dbReference type="NCBI Taxonomy" id="61652"/>
    <lineage>
        <taxon>Bacteria</taxon>
        <taxon>Pseudomonadati</taxon>
        <taxon>Pseudomonadota</taxon>
        <taxon>Gammaproteobacteria</taxon>
        <taxon>Enterobacterales</taxon>
        <taxon>Yersiniaceae</taxon>
        <taxon>Serratia</taxon>
    </lineage>
</organism>